<protein>
    <submittedName>
        <fullName evidence="2">Uncharacterized protein</fullName>
    </submittedName>
</protein>
<dbReference type="RefSeq" id="WP_167990189.1">
    <property type="nucleotide sequence ID" value="NZ_JAATJL010000001.1"/>
</dbReference>
<keyword evidence="1" id="KW-1133">Transmembrane helix</keyword>
<evidence type="ECO:0000313" key="3">
    <source>
        <dbReference type="Proteomes" id="UP000547458"/>
    </source>
</evidence>
<organism evidence="2 3">
    <name type="scientific">Arthrobacter pigmenti</name>
    <dbReference type="NCBI Taxonomy" id="271432"/>
    <lineage>
        <taxon>Bacteria</taxon>
        <taxon>Bacillati</taxon>
        <taxon>Actinomycetota</taxon>
        <taxon>Actinomycetes</taxon>
        <taxon>Micrococcales</taxon>
        <taxon>Micrococcaceae</taxon>
        <taxon>Arthrobacter</taxon>
    </lineage>
</organism>
<sequence>MTSAVSSVSLRTSYSLPRIAFLSLAAIAAWIASVTIGSVVRVEPPVEQVALTFHTLSVVAAFGAVLLVDWVGFLWLITRRQLHETSRIESAALPIIWAGIGGLLITGALINPDMQNPFTVVKTAAVLILTLNGILLIPCMRRLNSKPRHTRFVDLDVGMRTHLLICLGISQACWWTAMIVGFVNGAQGG</sequence>
<dbReference type="AlphaFoldDB" id="A0A846RMC0"/>
<accession>A0A846RMC0</accession>
<keyword evidence="1" id="KW-0472">Membrane</keyword>
<comment type="caution">
    <text evidence="2">The sequence shown here is derived from an EMBL/GenBank/DDBJ whole genome shotgun (WGS) entry which is preliminary data.</text>
</comment>
<evidence type="ECO:0000313" key="2">
    <source>
        <dbReference type="EMBL" id="NJC20975.1"/>
    </source>
</evidence>
<feature type="transmembrane region" description="Helical" evidence="1">
    <location>
        <begin position="52"/>
        <end position="78"/>
    </location>
</feature>
<feature type="transmembrane region" description="Helical" evidence="1">
    <location>
        <begin position="20"/>
        <end position="40"/>
    </location>
</feature>
<keyword evidence="1" id="KW-0812">Transmembrane</keyword>
<dbReference type="Proteomes" id="UP000547458">
    <property type="component" value="Unassembled WGS sequence"/>
</dbReference>
<reference evidence="2 3" key="1">
    <citation type="submission" date="2020-03" db="EMBL/GenBank/DDBJ databases">
        <title>Sequencing the genomes of 1000 actinobacteria strains.</title>
        <authorList>
            <person name="Klenk H.-P."/>
        </authorList>
    </citation>
    <scope>NUCLEOTIDE SEQUENCE [LARGE SCALE GENOMIC DNA]</scope>
    <source>
        <strain evidence="2 3">DSM 16403</strain>
    </source>
</reference>
<feature type="transmembrane region" description="Helical" evidence="1">
    <location>
        <begin position="161"/>
        <end position="183"/>
    </location>
</feature>
<feature type="transmembrane region" description="Helical" evidence="1">
    <location>
        <begin position="90"/>
        <end position="110"/>
    </location>
</feature>
<proteinExistence type="predicted"/>
<gene>
    <name evidence="2" type="ORF">BJ994_000051</name>
</gene>
<dbReference type="EMBL" id="JAATJL010000001">
    <property type="protein sequence ID" value="NJC20975.1"/>
    <property type="molecule type" value="Genomic_DNA"/>
</dbReference>
<evidence type="ECO:0000256" key="1">
    <source>
        <dbReference type="SAM" id="Phobius"/>
    </source>
</evidence>
<name>A0A846RMC0_9MICC</name>
<feature type="transmembrane region" description="Helical" evidence="1">
    <location>
        <begin position="122"/>
        <end position="140"/>
    </location>
</feature>
<keyword evidence="3" id="KW-1185">Reference proteome</keyword>